<feature type="compositionally biased region" description="Low complexity" evidence="1">
    <location>
        <begin position="613"/>
        <end position="645"/>
    </location>
</feature>
<feature type="compositionally biased region" description="Low complexity" evidence="1">
    <location>
        <begin position="105"/>
        <end position="117"/>
    </location>
</feature>
<evidence type="ECO:0000313" key="3">
    <source>
        <dbReference type="Proteomes" id="UP001489004"/>
    </source>
</evidence>
<gene>
    <name evidence="2" type="ORF">WJX72_012146</name>
</gene>
<name>A0AAW1QC86_9CHLO</name>
<feature type="compositionally biased region" description="Basic and acidic residues" evidence="1">
    <location>
        <begin position="420"/>
        <end position="436"/>
    </location>
</feature>
<feature type="region of interest" description="Disordered" evidence="1">
    <location>
        <begin position="420"/>
        <end position="455"/>
    </location>
</feature>
<protein>
    <recommendedName>
        <fullName evidence="4">IQ calmodulin-binding motif family protein</fullName>
    </recommendedName>
</protein>
<dbReference type="PROSITE" id="PS50096">
    <property type="entry name" value="IQ"/>
    <property type="match status" value="1"/>
</dbReference>
<reference evidence="2 3" key="1">
    <citation type="journal article" date="2024" name="Nat. Commun.">
        <title>Phylogenomics reveals the evolutionary origins of lichenization in chlorophyte algae.</title>
        <authorList>
            <person name="Puginier C."/>
            <person name="Libourel C."/>
            <person name="Otte J."/>
            <person name="Skaloud P."/>
            <person name="Haon M."/>
            <person name="Grisel S."/>
            <person name="Petersen M."/>
            <person name="Berrin J.G."/>
            <person name="Delaux P.M."/>
            <person name="Dal Grande F."/>
            <person name="Keller J."/>
        </authorList>
    </citation>
    <scope>NUCLEOTIDE SEQUENCE [LARGE SCALE GENOMIC DNA]</scope>
    <source>
        <strain evidence="2 3">SAG 2043</strain>
    </source>
</reference>
<sequence>MGFYPDQPFHGREGAISPGVGSGSRAGSALGHHSGCEQPYVGGSIAPRQVQSAMDFRDDHLPAIAQGPGQQHFSGWPARRRSIGGGIPVPHAHHFVDMAEPPKTRSPSPKSRSASPSYMQPPLPRLVSRSYHAEDWHSQVQSQGMTRQKGGRVRRQLEDKLRKLKLDASAQALLQKRINGYMQEKHEFTNGLSMVKENRRAAGQATFDRLMEQREAYYLDQENRVARAQRQKELNYQQRMQYKYFIIHRNELMRQEMEATRLREEAEAAQRWRASQLATMVCLFATIHGLRDTVVKYREQRAVEREQEWACIMVQKRWRAFMALREFRAMKAATRVVQRYFRRHVWARFAVRRGKAGELVVQFLRDLDRSSQFLLAIKELRLKMLRQRKEAAELQMARAGQVSTLLRLWQVAEARAAAEAEHRKEKERKKEKEKEKKGAKKAPAKEPKLDLKRLSRQKSLPADRPLALNARELVEMDVAEDDPHLIPEDQQTTVAVSPEMRLRVVNAYLRLKRAAFIDLLALYWRDKLLYNKWWRNQNALDMARALVNTSFTSFTQRRAPELPRFRAMASKAEMHVLLQQGVYEALLQHMKDREAVLSHQLDVRALRRKSPADSESAAASTTSASVTAESSAVEVPAAAAESSEAGSGGSEGAPKLQHMTTDARLLAAYDVDVGRTSEQSEEQLEAAQEKLAQRFELLGIDLVHCLRRAQ</sequence>
<keyword evidence="3" id="KW-1185">Reference proteome</keyword>
<evidence type="ECO:0000313" key="2">
    <source>
        <dbReference type="EMBL" id="KAK9818404.1"/>
    </source>
</evidence>
<feature type="compositionally biased region" description="Basic and acidic residues" evidence="1">
    <location>
        <begin position="443"/>
        <end position="453"/>
    </location>
</feature>
<dbReference type="EMBL" id="JALJOR010000004">
    <property type="protein sequence ID" value="KAK9818404.1"/>
    <property type="molecule type" value="Genomic_DNA"/>
</dbReference>
<feature type="region of interest" description="Disordered" evidence="1">
    <location>
        <begin position="1"/>
        <end position="43"/>
    </location>
</feature>
<evidence type="ECO:0000256" key="1">
    <source>
        <dbReference type="SAM" id="MobiDB-lite"/>
    </source>
</evidence>
<feature type="region of interest" description="Disordered" evidence="1">
    <location>
        <begin position="608"/>
        <end position="656"/>
    </location>
</feature>
<dbReference type="AlphaFoldDB" id="A0AAW1QC86"/>
<proteinExistence type="predicted"/>
<feature type="region of interest" description="Disordered" evidence="1">
    <location>
        <begin position="98"/>
        <end position="121"/>
    </location>
</feature>
<comment type="caution">
    <text evidence="2">The sequence shown here is derived from an EMBL/GenBank/DDBJ whole genome shotgun (WGS) entry which is preliminary data.</text>
</comment>
<accession>A0AAW1QC86</accession>
<organism evidence="2 3">
    <name type="scientific">[Myrmecia] bisecta</name>
    <dbReference type="NCBI Taxonomy" id="41462"/>
    <lineage>
        <taxon>Eukaryota</taxon>
        <taxon>Viridiplantae</taxon>
        <taxon>Chlorophyta</taxon>
        <taxon>core chlorophytes</taxon>
        <taxon>Trebouxiophyceae</taxon>
        <taxon>Trebouxiales</taxon>
        <taxon>Trebouxiaceae</taxon>
        <taxon>Myrmecia</taxon>
    </lineage>
</organism>
<dbReference type="Proteomes" id="UP001489004">
    <property type="component" value="Unassembled WGS sequence"/>
</dbReference>
<evidence type="ECO:0008006" key="4">
    <source>
        <dbReference type="Google" id="ProtNLM"/>
    </source>
</evidence>